<dbReference type="InterPro" id="IPR019546">
    <property type="entry name" value="TAT_signal_bac_arc"/>
</dbReference>
<dbReference type="Pfam" id="PF19051">
    <property type="entry name" value="GFO_IDH_MocA_C2"/>
    <property type="match status" value="1"/>
</dbReference>
<dbReference type="Pfam" id="PF01408">
    <property type="entry name" value="GFO_IDH_MocA"/>
    <property type="match status" value="1"/>
</dbReference>
<feature type="chain" id="PRO_5003070932" evidence="2">
    <location>
        <begin position="27"/>
        <end position="445"/>
    </location>
</feature>
<sequence>MKRRSFLQTSLAAGAAGLILPSRVWAGPSKNGTMQVGLIGCGRMGCANLRGVLAKGMQADASARVVAVCDPDTRRMANAKAIIQSFYKERGEAAVEVKEYEDFRDMLAESSLDAVVIATQDRWHAIQGITAANAGKHIFMQKPLTYSIPEGQALVEAVRRNGITLQVGSQQRSSVYFRRVCNIVRNEWLGKLKEIVVEIPTDKGSQPYVEMPVPENLNYDLWLGPAASTPYTELGVHTQTILDNRSYKGRPGWLQREDFCLGMITGWGSHMYDIAQWAMGTDMDGGPVSVSSKGAFPDRGIFNVHVDYEGEAHYDSGVVLRSKNGSAGVKFIMENGEARCWRGGMTCSDPELLRRQPADGEVSLYESKGGHEYDWLKAAHQGRDGVCPVEGGHRTNTICVLHHISMKLGGRELKWDPKTEKIIGDSEAAKMLHVPMRGDWKLPEA</sequence>
<dbReference type="InterPro" id="IPR036291">
    <property type="entry name" value="NAD(P)-bd_dom_sf"/>
</dbReference>
<organism evidence="5 6">
    <name type="scientific">Coraliomargarita akajimensis (strain DSM 45221 / IAM 15411 / JCM 23193 / KCTC 12865 / 04OKA010-24)</name>
    <dbReference type="NCBI Taxonomy" id="583355"/>
    <lineage>
        <taxon>Bacteria</taxon>
        <taxon>Pseudomonadati</taxon>
        <taxon>Verrucomicrobiota</taxon>
        <taxon>Opitutia</taxon>
        <taxon>Puniceicoccales</taxon>
        <taxon>Coraliomargaritaceae</taxon>
        <taxon>Coraliomargarita</taxon>
    </lineage>
</organism>
<keyword evidence="1" id="KW-0560">Oxidoreductase</keyword>
<evidence type="ECO:0000259" key="4">
    <source>
        <dbReference type="Pfam" id="PF19051"/>
    </source>
</evidence>
<feature type="domain" description="Gfo/Idh/MocA-like oxidoreductase N-terminal" evidence="3">
    <location>
        <begin position="35"/>
        <end position="168"/>
    </location>
</feature>
<dbReference type="PROSITE" id="PS51318">
    <property type="entry name" value="TAT"/>
    <property type="match status" value="1"/>
</dbReference>
<dbReference type="GO" id="GO:0016491">
    <property type="term" value="F:oxidoreductase activity"/>
    <property type="evidence" value="ECO:0007669"/>
    <property type="project" value="UniProtKB-KW"/>
</dbReference>
<name>D5EQY9_CORAD</name>
<dbReference type="EMBL" id="CP001998">
    <property type="protein sequence ID" value="ADE53982.1"/>
    <property type="molecule type" value="Genomic_DNA"/>
</dbReference>
<keyword evidence="6" id="KW-1185">Reference proteome</keyword>
<dbReference type="GO" id="GO:0000166">
    <property type="term" value="F:nucleotide binding"/>
    <property type="evidence" value="ECO:0007669"/>
    <property type="project" value="InterPro"/>
</dbReference>
<dbReference type="AlphaFoldDB" id="D5EQY9"/>
<dbReference type="KEGG" id="caa:Caka_0960"/>
<dbReference type="Gene3D" id="3.40.50.720">
    <property type="entry name" value="NAD(P)-binding Rossmann-like Domain"/>
    <property type="match status" value="1"/>
</dbReference>
<dbReference type="PANTHER" id="PTHR43818">
    <property type="entry name" value="BCDNA.GH03377"/>
    <property type="match status" value="1"/>
</dbReference>
<dbReference type="InterPro" id="IPR050463">
    <property type="entry name" value="Gfo/Idh/MocA_oxidrdct_glycsds"/>
</dbReference>
<dbReference type="NCBIfam" id="TIGR01409">
    <property type="entry name" value="TAT_signal_seq"/>
    <property type="match status" value="1"/>
</dbReference>
<feature type="signal peptide" evidence="2">
    <location>
        <begin position="1"/>
        <end position="26"/>
    </location>
</feature>
<evidence type="ECO:0000256" key="2">
    <source>
        <dbReference type="SAM" id="SignalP"/>
    </source>
</evidence>
<keyword evidence="2" id="KW-0732">Signal</keyword>
<dbReference type="eggNOG" id="COG0673">
    <property type="taxonomic scope" value="Bacteria"/>
</dbReference>
<reference evidence="5 6" key="1">
    <citation type="journal article" date="2010" name="Stand. Genomic Sci.">
        <title>Complete genome sequence of Coraliomargarita akajimensis type strain (04OKA010-24).</title>
        <authorList>
            <person name="Mavromatis K."/>
            <person name="Abt B."/>
            <person name="Brambilla E."/>
            <person name="Lapidus A."/>
            <person name="Copeland A."/>
            <person name="Deshpande S."/>
            <person name="Nolan M."/>
            <person name="Lucas S."/>
            <person name="Tice H."/>
            <person name="Cheng J.F."/>
            <person name="Han C."/>
            <person name="Detter J.C."/>
            <person name="Woyke T."/>
            <person name="Goodwin L."/>
            <person name="Pitluck S."/>
            <person name="Held B."/>
            <person name="Brettin T."/>
            <person name="Tapia R."/>
            <person name="Ivanova N."/>
            <person name="Mikhailova N."/>
            <person name="Pati A."/>
            <person name="Liolios K."/>
            <person name="Chen A."/>
            <person name="Palaniappan K."/>
            <person name="Land M."/>
            <person name="Hauser L."/>
            <person name="Chang Y.J."/>
            <person name="Jeffries C.D."/>
            <person name="Rohde M."/>
            <person name="Goker M."/>
            <person name="Bristow J."/>
            <person name="Eisen J.A."/>
            <person name="Markowitz V."/>
            <person name="Hugenholtz P."/>
            <person name="Klenk H.P."/>
            <person name="Kyrpides N.C."/>
        </authorList>
    </citation>
    <scope>NUCLEOTIDE SEQUENCE [LARGE SCALE GENOMIC DNA]</scope>
    <source>
        <strain evidence="6">DSM 45221 / IAM 15411 / JCM 23193 / KCTC 12865</strain>
    </source>
</reference>
<dbReference type="InterPro" id="IPR043906">
    <property type="entry name" value="Gfo/Idh/MocA_OxRdtase_bact_C"/>
</dbReference>
<evidence type="ECO:0000313" key="6">
    <source>
        <dbReference type="Proteomes" id="UP000000925"/>
    </source>
</evidence>
<accession>D5EQY9</accession>
<dbReference type="Proteomes" id="UP000000925">
    <property type="component" value="Chromosome"/>
</dbReference>
<dbReference type="Gene3D" id="3.30.360.10">
    <property type="entry name" value="Dihydrodipicolinate Reductase, domain 2"/>
    <property type="match status" value="1"/>
</dbReference>
<feature type="domain" description="Gfo/Idh/MocA-like oxidoreductase bacterial type C-terminal" evidence="4">
    <location>
        <begin position="206"/>
        <end position="441"/>
    </location>
</feature>
<dbReference type="SUPFAM" id="SSF55347">
    <property type="entry name" value="Glyceraldehyde-3-phosphate dehydrogenase-like, C-terminal domain"/>
    <property type="match status" value="1"/>
</dbReference>
<evidence type="ECO:0000259" key="3">
    <source>
        <dbReference type="Pfam" id="PF01408"/>
    </source>
</evidence>
<dbReference type="PANTHER" id="PTHR43818:SF11">
    <property type="entry name" value="BCDNA.GH03377"/>
    <property type="match status" value="1"/>
</dbReference>
<dbReference type="InterPro" id="IPR000683">
    <property type="entry name" value="Gfo/Idh/MocA-like_OxRdtase_N"/>
</dbReference>
<dbReference type="InterPro" id="IPR006311">
    <property type="entry name" value="TAT_signal"/>
</dbReference>
<proteinExistence type="predicted"/>
<dbReference type="OrthoDB" id="9767999at2"/>
<dbReference type="STRING" id="583355.Caka_0960"/>
<evidence type="ECO:0000256" key="1">
    <source>
        <dbReference type="ARBA" id="ARBA00023002"/>
    </source>
</evidence>
<dbReference type="HOGENOM" id="CLU_023194_24_0_0"/>
<dbReference type="SUPFAM" id="SSF51735">
    <property type="entry name" value="NAD(P)-binding Rossmann-fold domains"/>
    <property type="match status" value="1"/>
</dbReference>
<gene>
    <name evidence="5" type="ordered locus">Caka_0960</name>
</gene>
<protein>
    <submittedName>
        <fullName evidence="5">Oxidoreductase domain protein</fullName>
    </submittedName>
</protein>
<evidence type="ECO:0000313" key="5">
    <source>
        <dbReference type="EMBL" id="ADE53982.1"/>
    </source>
</evidence>
<dbReference type="RefSeq" id="WP_013042706.1">
    <property type="nucleotide sequence ID" value="NC_014008.1"/>
</dbReference>